<dbReference type="EMBL" id="BAABFC010000001">
    <property type="protein sequence ID" value="GAA4493216.1"/>
    <property type="molecule type" value="Genomic_DNA"/>
</dbReference>
<evidence type="ECO:0000313" key="1">
    <source>
        <dbReference type="EMBL" id="GAA4493216.1"/>
    </source>
</evidence>
<dbReference type="RefSeq" id="WP_345009354.1">
    <property type="nucleotide sequence ID" value="NZ_BAABFC010000001.1"/>
</dbReference>
<sequence length="186" mass="20500">MPGGTSRKRQPKAISLTGLTENKQAFADLPATLRKQVSAIINTKAKAIQADLIQRISADGFAPASVKARIKLTTASSKKDEATLTLNTKRVPFSRVKFTTQIQDQTGTRASVFVLRGGKRVQVYGFVNPYGKKQKPLIRYQKAGKQRLVAAGGIGLKQWWDGILTDDYLARIRNELASQITQELTK</sequence>
<reference evidence="2" key="1">
    <citation type="journal article" date="2019" name="Int. J. Syst. Evol. Microbiol.">
        <title>The Global Catalogue of Microorganisms (GCM) 10K type strain sequencing project: providing services to taxonomists for standard genome sequencing and annotation.</title>
        <authorList>
            <consortium name="The Broad Institute Genomics Platform"/>
            <consortium name="The Broad Institute Genome Sequencing Center for Infectious Disease"/>
            <person name="Wu L."/>
            <person name="Ma J."/>
        </authorList>
    </citation>
    <scope>NUCLEOTIDE SEQUENCE [LARGE SCALE GENOMIC DNA]</scope>
    <source>
        <strain evidence="2">JCM 32226</strain>
    </source>
</reference>
<protein>
    <recommendedName>
        <fullName evidence="3">HK97 gp10 family phage protein</fullName>
    </recommendedName>
</protein>
<name>A0ABP8PVX4_9GAMM</name>
<organism evidence="1 2">
    <name type="scientific">Pseudaeromonas paramecii</name>
    <dbReference type="NCBI Taxonomy" id="2138166"/>
    <lineage>
        <taxon>Bacteria</taxon>
        <taxon>Pseudomonadati</taxon>
        <taxon>Pseudomonadota</taxon>
        <taxon>Gammaproteobacteria</taxon>
        <taxon>Aeromonadales</taxon>
        <taxon>Aeromonadaceae</taxon>
        <taxon>Pseudaeromonas</taxon>
    </lineage>
</organism>
<evidence type="ECO:0008006" key="3">
    <source>
        <dbReference type="Google" id="ProtNLM"/>
    </source>
</evidence>
<gene>
    <name evidence="1" type="ORF">GCM10023095_03030</name>
</gene>
<dbReference type="Proteomes" id="UP001501321">
    <property type="component" value="Unassembled WGS sequence"/>
</dbReference>
<accession>A0ABP8PVX4</accession>
<keyword evidence="2" id="KW-1185">Reference proteome</keyword>
<comment type="caution">
    <text evidence="1">The sequence shown here is derived from an EMBL/GenBank/DDBJ whole genome shotgun (WGS) entry which is preliminary data.</text>
</comment>
<evidence type="ECO:0000313" key="2">
    <source>
        <dbReference type="Proteomes" id="UP001501321"/>
    </source>
</evidence>
<proteinExistence type="predicted"/>